<dbReference type="EMBL" id="LRBV02000009">
    <property type="status" value="NOT_ANNOTATED_CDS"/>
    <property type="molecule type" value="Genomic_DNA"/>
</dbReference>
<dbReference type="Proteomes" id="UP000594261">
    <property type="component" value="Chromosome 9"/>
</dbReference>
<dbReference type="GO" id="GO:0034976">
    <property type="term" value="P:response to endoplasmic reticulum stress"/>
    <property type="evidence" value="ECO:0007669"/>
    <property type="project" value="InterPro"/>
</dbReference>
<evidence type="ECO:0000313" key="1">
    <source>
        <dbReference type="EnsemblPlants" id="QL09p002892:mrna"/>
    </source>
</evidence>
<dbReference type="EnsemblPlants" id="QL09p002892:mrna">
    <property type="protein sequence ID" value="QL09p002892:mrna"/>
    <property type="gene ID" value="QL09p002892"/>
</dbReference>
<keyword evidence="2" id="KW-1185">Reference proteome</keyword>
<sequence>MTENANIDDDGHFIKNHFLDLSQKYSELKLHHPFLEQQPDKGFKTLPPAEMLPRNEVLGGFIFACNKETMQEDIHHQLFVNGKTRSAKENQDFQRRLEFVSSRNANH</sequence>
<reference evidence="1" key="2">
    <citation type="submission" date="2021-01" db="UniProtKB">
        <authorList>
            <consortium name="EnsemblPlants"/>
        </authorList>
    </citation>
    <scope>IDENTIFICATION</scope>
</reference>
<dbReference type="InterPro" id="IPR044832">
    <property type="entry name" value="NRP-like"/>
</dbReference>
<accession>A0A7N2MGG7</accession>
<organism evidence="1 2">
    <name type="scientific">Quercus lobata</name>
    <name type="common">Valley oak</name>
    <dbReference type="NCBI Taxonomy" id="97700"/>
    <lineage>
        <taxon>Eukaryota</taxon>
        <taxon>Viridiplantae</taxon>
        <taxon>Streptophyta</taxon>
        <taxon>Embryophyta</taxon>
        <taxon>Tracheophyta</taxon>
        <taxon>Spermatophyta</taxon>
        <taxon>Magnoliopsida</taxon>
        <taxon>eudicotyledons</taxon>
        <taxon>Gunneridae</taxon>
        <taxon>Pentapetalae</taxon>
        <taxon>rosids</taxon>
        <taxon>fabids</taxon>
        <taxon>Fagales</taxon>
        <taxon>Fagaceae</taxon>
        <taxon>Quercus</taxon>
    </lineage>
</organism>
<protein>
    <submittedName>
        <fullName evidence="1">Uncharacterized protein</fullName>
    </submittedName>
</protein>
<dbReference type="PANTHER" id="PTHR46034:SF3">
    <property type="entry name" value="B2 PROTEIN-LIKE"/>
    <property type="match status" value="1"/>
</dbReference>
<dbReference type="Gramene" id="QL09p002892:mrna">
    <property type="protein sequence ID" value="QL09p002892:mrna"/>
    <property type="gene ID" value="QL09p002892"/>
</dbReference>
<proteinExistence type="predicted"/>
<dbReference type="InParanoid" id="A0A7N2MGG7"/>
<evidence type="ECO:0000313" key="2">
    <source>
        <dbReference type="Proteomes" id="UP000594261"/>
    </source>
</evidence>
<name>A0A7N2MGG7_QUELO</name>
<dbReference type="AlphaFoldDB" id="A0A7N2MGG7"/>
<dbReference type="PANTHER" id="PTHR46034">
    <property type="match status" value="1"/>
</dbReference>
<reference evidence="1 2" key="1">
    <citation type="journal article" date="2016" name="G3 (Bethesda)">
        <title>First Draft Assembly and Annotation of the Genome of a California Endemic Oak Quercus lobata Nee (Fagaceae).</title>
        <authorList>
            <person name="Sork V.L."/>
            <person name="Fitz-Gibbon S.T."/>
            <person name="Puiu D."/>
            <person name="Crepeau M."/>
            <person name="Gugger P.F."/>
            <person name="Sherman R."/>
            <person name="Stevens K."/>
            <person name="Langley C.H."/>
            <person name="Pellegrini M."/>
            <person name="Salzberg S.L."/>
        </authorList>
    </citation>
    <scope>NUCLEOTIDE SEQUENCE [LARGE SCALE GENOMIC DNA]</scope>
    <source>
        <strain evidence="1 2">cv. SW786</strain>
    </source>
</reference>